<dbReference type="InterPro" id="IPR036249">
    <property type="entry name" value="Thioredoxin-like_sf"/>
</dbReference>
<organism evidence="2 3">
    <name type="scientific">Brassica rapa subsp. trilocularis</name>
    <dbReference type="NCBI Taxonomy" id="1813537"/>
    <lineage>
        <taxon>Eukaryota</taxon>
        <taxon>Viridiplantae</taxon>
        <taxon>Streptophyta</taxon>
        <taxon>Embryophyta</taxon>
        <taxon>Tracheophyta</taxon>
        <taxon>Spermatophyta</taxon>
        <taxon>Magnoliopsida</taxon>
        <taxon>eudicotyledons</taxon>
        <taxon>Gunneridae</taxon>
        <taxon>Pentapetalae</taxon>
        <taxon>rosids</taxon>
        <taxon>malvids</taxon>
        <taxon>Brassicales</taxon>
        <taxon>Brassicaceae</taxon>
        <taxon>Brassiceae</taxon>
        <taxon>Brassica</taxon>
    </lineage>
</organism>
<gene>
    <name evidence="2" type="primary">A06p025390.1_BraROA</name>
    <name evidence="2" type="ORF">IGI04_023339</name>
</gene>
<name>A0ABQ7M3J6_BRACM</name>
<proteinExistence type="predicted"/>
<accession>A0ABQ7M3J6</accession>
<dbReference type="Proteomes" id="UP000823674">
    <property type="component" value="Chromosome A06"/>
</dbReference>
<dbReference type="Gene3D" id="3.40.30.10">
    <property type="entry name" value="Glutaredoxin"/>
    <property type="match status" value="1"/>
</dbReference>
<feature type="domain" description="Thioredoxin" evidence="1">
    <location>
        <begin position="29"/>
        <end position="115"/>
    </location>
</feature>
<dbReference type="SUPFAM" id="SSF52833">
    <property type="entry name" value="Thioredoxin-like"/>
    <property type="match status" value="1"/>
</dbReference>
<protein>
    <recommendedName>
        <fullName evidence="1">Thioredoxin domain-containing protein</fullName>
    </recommendedName>
</protein>
<evidence type="ECO:0000259" key="1">
    <source>
        <dbReference type="Pfam" id="PF00085"/>
    </source>
</evidence>
<keyword evidence="3" id="KW-1185">Reference proteome</keyword>
<dbReference type="CDD" id="cd02947">
    <property type="entry name" value="TRX_family"/>
    <property type="match status" value="1"/>
</dbReference>
<reference evidence="2 3" key="1">
    <citation type="submission" date="2021-03" db="EMBL/GenBank/DDBJ databases">
        <authorList>
            <person name="King G.J."/>
            <person name="Bancroft I."/>
            <person name="Baten A."/>
            <person name="Bloomfield J."/>
            <person name="Borpatragohain P."/>
            <person name="He Z."/>
            <person name="Irish N."/>
            <person name="Irwin J."/>
            <person name="Liu K."/>
            <person name="Mauleon R.P."/>
            <person name="Moore J."/>
            <person name="Morris R."/>
            <person name="Ostergaard L."/>
            <person name="Wang B."/>
            <person name="Wells R."/>
        </authorList>
    </citation>
    <scope>NUCLEOTIDE SEQUENCE [LARGE SCALE GENOMIC DNA]</scope>
    <source>
        <strain evidence="2">R-o-18</strain>
        <tissue evidence="2">Leaf</tissue>
    </source>
</reference>
<dbReference type="InterPro" id="IPR013766">
    <property type="entry name" value="Thioredoxin_domain"/>
</dbReference>
<sequence>MGKRVEPDLKLMAFNEPDLQINGYAGEVQSQETKWERFLMDAQQPILLTLTSSLCGGPCDIVDEQVTQLARYYGNRISLYKADILEKAFFARLYKVINVPTIIVLKDGKEIKRLEKGFYWGSVYDLIFKGNIFTLSESALPPSALPPSESAAGPPARV</sequence>
<evidence type="ECO:0000313" key="2">
    <source>
        <dbReference type="EMBL" id="KAG5393376.1"/>
    </source>
</evidence>
<dbReference type="PANTHER" id="PTHR45663">
    <property type="entry name" value="GEO12009P1"/>
    <property type="match status" value="1"/>
</dbReference>
<dbReference type="EMBL" id="JADBGQ010000006">
    <property type="protein sequence ID" value="KAG5393376.1"/>
    <property type="molecule type" value="Genomic_DNA"/>
</dbReference>
<dbReference type="Pfam" id="PF00085">
    <property type="entry name" value="Thioredoxin"/>
    <property type="match status" value="1"/>
</dbReference>
<dbReference type="PANTHER" id="PTHR45663:SF28">
    <property type="entry name" value="THIOREDOXIN DOMAIN-CONTAINING PROTEIN"/>
    <property type="match status" value="1"/>
</dbReference>
<evidence type="ECO:0000313" key="3">
    <source>
        <dbReference type="Proteomes" id="UP000823674"/>
    </source>
</evidence>
<comment type="caution">
    <text evidence="2">The sequence shown here is derived from an EMBL/GenBank/DDBJ whole genome shotgun (WGS) entry which is preliminary data.</text>
</comment>